<dbReference type="Gene3D" id="1.10.357.10">
    <property type="entry name" value="Tetracycline Repressor, domain 2"/>
    <property type="match status" value="1"/>
</dbReference>
<organism evidence="6">
    <name type="scientific">freshwater metagenome</name>
    <dbReference type="NCBI Taxonomy" id="449393"/>
    <lineage>
        <taxon>unclassified sequences</taxon>
        <taxon>metagenomes</taxon>
        <taxon>ecological metagenomes</taxon>
    </lineage>
</organism>
<dbReference type="InterPro" id="IPR036271">
    <property type="entry name" value="Tet_transcr_reg_TetR-rel_C_sf"/>
</dbReference>
<dbReference type="PRINTS" id="PR00455">
    <property type="entry name" value="HTHTETR"/>
</dbReference>
<proteinExistence type="predicted"/>
<dbReference type="SUPFAM" id="SSF48498">
    <property type="entry name" value="Tetracyclin repressor-like, C-terminal domain"/>
    <property type="match status" value="1"/>
</dbReference>
<reference evidence="6" key="1">
    <citation type="submission" date="2020-05" db="EMBL/GenBank/DDBJ databases">
        <authorList>
            <person name="Chiriac C."/>
            <person name="Salcher M."/>
            <person name="Ghai R."/>
            <person name="Kavagutti S V."/>
        </authorList>
    </citation>
    <scope>NUCLEOTIDE SEQUENCE</scope>
</reference>
<keyword evidence="3" id="KW-0804">Transcription</keyword>
<dbReference type="InterPro" id="IPR050109">
    <property type="entry name" value="HTH-type_TetR-like_transc_reg"/>
</dbReference>
<protein>
    <submittedName>
        <fullName evidence="6">Unannotated protein</fullName>
    </submittedName>
</protein>
<keyword evidence="1" id="KW-0805">Transcription regulation</keyword>
<dbReference type="Pfam" id="PF00440">
    <property type="entry name" value="TetR_N"/>
    <property type="match status" value="1"/>
</dbReference>
<evidence type="ECO:0000256" key="3">
    <source>
        <dbReference type="ARBA" id="ARBA00023163"/>
    </source>
</evidence>
<evidence type="ECO:0000313" key="6">
    <source>
        <dbReference type="EMBL" id="CAB4942684.1"/>
    </source>
</evidence>
<dbReference type="PROSITE" id="PS50977">
    <property type="entry name" value="HTH_TETR_2"/>
    <property type="match status" value="1"/>
</dbReference>
<evidence type="ECO:0000256" key="2">
    <source>
        <dbReference type="ARBA" id="ARBA00023125"/>
    </source>
</evidence>
<dbReference type="PANTHER" id="PTHR30055:SF234">
    <property type="entry name" value="HTH-TYPE TRANSCRIPTIONAL REGULATOR BETI"/>
    <property type="match status" value="1"/>
</dbReference>
<dbReference type="InterPro" id="IPR001647">
    <property type="entry name" value="HTH_TetR"/>
</dbReference>
<dbReference type="EMBL" id="CAFBIY010000028">
    <property type="protein sequence ID" value="CAB4848610.1"/>
    <property type="molecule type" value="Genomic_DNA"/>
</dbReference>
<dbReference type="PANTHER" id="PTHR30055">
    <property type="entry name" value="HTH-TYPE TRANSCRIPTIONAL REGULATOR RUTR"/>
    <property type="match status" value="1"/>
</dbReference>
<dbReference type="EMBL" id="CAFBMT010000014">
    <property type="protein sequence ID" value="CAB4942684.1"/>
    <property type="molecule type" value="Genomic_DNA"/>
</dbReference>
<sequence>MRRNKIVLSIDQTLVQSSCFNGRVIQQTARHGRERVHRTSSDPTRERIVAAAIDLFSERSFEGASTRELAARAGVAQPLLNYHFRSKDDLWRAAVDQLFAEMTQALDVRTAEVVADGDVAGAKAVIREFICFSARRPQLHRMITQESKADGPRMDYLVDRHVRPVYERTAQIMGTLVKAGAVPDIPVEHLYYIITGAGPTMFVHGPECRRLTSLDPTDDAVIQAHADAVCLLLFGPHVTTTTK</sequence>
<accession>A0A6J7JJJ2</accession>
<dbReference type="PROSITE" id="PS01081">
    <property type="entry name" value="HTH_TETR_1"/>
    <property type="match status" value="1"/>
</dbReference>
<dbReference type="GO" id="GO:0003700">
    <property type="term" value="F:DNA-binding transcription factor activity"/>
    <property type="evidence" value="ECO:0007669"/>
    <property type="project" value="TreeGrafter"/>
</dbReference>
<evidence type="ECO:0000259" key="4">
    <source>
        <dbReference type="PROSITE" id="PS50977"/>
    </source>
</evidence>
<dbReference type="SUPFAM" id="SSF46689">
    <property type="entry name" value="Homeodomain-like"/>
    <property type="match status" value="1"/>
</dbReference>
<evidence type="ECO:0000313" key="5">
    <source>
        <dbReference type="EMBL" id="CAB4848610.1"/>
    </source>
</evidence>
<name>A0A6J7JJJ2_9ZZZZ</name>
<dbReference type="InterPro" id="IPR023772">
    <property type="entry name" value="DNA-bd_HTH_TetR-type_CS"/>
</dbReference>
<keyword evidence="2" id="KW-0238">DNA-binding</keyword>
<dbReference type="GO" id="GO:0000976">
    <property type="term" value="F:transcription cis-regulatory region binding"/>
    <property type="evidence" value="ECO:0007669"/>
    <property type="project" value="TreeGrafter"/>
</dbReference>
<evidence type="ECO:0000256" key="1">
    <source>
        <dbReference type="ARBA" id="ARBA00023015"/>
    </source>
</evidence>
<feature type="domain" description="HTH tetR-type" evidence="4">
    <location>
        <begin position="42"/>
        <end position="102"/>
    </location>
</feature>
<gene>
    <name evidence="5" type="ORF">UFOPK3267_00745</name>
    <name evidence="6" type="ORF">UFOPK3651_02302</name>
</gene>
<dbReference type="InterPro" id="IPR009057">
    <property type="entry name" value="Homeodomain-like_sf"/>
</dbReference>
<dbReference type="AlphaFoldDB" id="A0A6J7JJJ2"/>